<keyword evidence="1" id="KW-0997">Cell inner membrane</keyword>
<dbReference type="NCBIfam" id="TIGR00697">
    <property type="entry name" value="queuosine precursor transporter"/>
    <property type="match status" value="1"/>
</dbReference>
<comment type="function">
    <text evidence="1">Involved in the import of queuosine (Q) precursors, required for Q precursor salvage.</text>
</comment>
<accession>A0A1R0FB89</accession>
<keyword evidence="1" id="KW-0813">Transport</keyword>
<dbReference type="EMBL" id="LXYT01000001">
    <property type="protein sequence ID" value="OLY44257.1"/>
    <property type="molecule type" value="Genomic_DNA"/>
</dbReference>
<name>A0A1R0FB89_9HYPH</name>
<dbReference type="GeneID" id="92991117"/>
<keyword evidence="3" id="KW-1185">Reference proteome</keyword>
<keyword evidence="1" id="KW-0812">Transmembrane</keyword>
<dbReference type="PANTHER" id="PTHR34300:SF1">
    <property type="entry name" value="QUEUOSINE PRECURSOR TRANSPORTER"/>
    <property type="match status" value="1"/>
</dbReference>
<dbReference type="InterPro" id="IPR003744">
    <property type="entry name" value="YhhQ"/>
</dbReference>
<evidence type="ECO:0000256" key="1">
    <source>
        <dbReference type="HAMAP-Rule" id="MF_02088"/>
    </source>
</evidence>
<reference evidence="2 3" key="1">
    <citation type="submission" date="2016-12" db="EMBL/GenBank/DDBJ databases">
        <title>Comparative genomics of Bartonella apis.</title>
        <authorList>
            <person name="Engel P."/>
        </authorList>
    </citation>
    <scope>NUCLEOTIDE SEQUENCE [LARGE SCALE GENOMIC DNA]</scope>
    <source>
        <strain evidence="2 3">PEB0149</strain>
    </source>
</reference>
<feature type="transmembrane region" description="Helical" evidence="1">
    <location>
        <begin position="178"/>
        <end position="199"/>
    </location>
</feature>
<comment type="subcellular location">
    <subcellularLocation>
        <location evidence="1">Cell inner membrane</location>
        <topology evidence="1">Multi-pass membrane protein</topology>
    </subcellularLocation>
</comment>
<comment type="caution">
    <text evidence="2">The sequence shown here is derived from an EMBL/GenBank/DDBJ whole genome shotgun (WGS) entry which is preliminary data.</text>
</comment>
<feature type="transmembrane region" description="Helical" evidence="1">
    <location>
        <begin position="67"/>
        <end position="83"/>
    </location>
</feature>
<gene>
    <name evidence="2" type="ORF">PEB0149_017240</name>
</gene>
<keyword evidence="1" id="KW-1133">Transmembrane helix</keyword>
<keyword evidence="1" id="KW-1003">Cell membrane</keyword>
<feature type="transmembrane region" description="Helical" evidence="1">
    <location>
        <begin position="7"/>
        <end position="25"/>
    </location>
</feature>
<proteinExistence type="inferred from homology"/>
<feature type="transmembrane region" description="Helical" evidence="1">
    <location>
        <begin position="89"/>
        <end position="107"/>
    </location>
</feature>
<dbReference type="HAMAP" id="MF_02088">
    <property type="entry name" value="Q_prec_transport"/>
    <property type="match status" value="1"/>
</dbReference>
<dbReference type="OrthoDB" id="7065604at2"/>
<keyword evidence="1" id="KW-0472">Membrane</keyword>
<organism evidence="2 3">
    <name type="scientific">Bartonella apis</name>
    <dbReference type="NCBI Taxonomy" id="1686310"/>
    <lineage>
        <taxon>Bacteria</taxon>
        <taxon>Pseudomonadati</taxon>
        <taxon>Pseudomonadota</taxon>
        <taxon>Alphaproteobacteria</taxon>
        <taxon>Hyphomicrobiales</taxon>
        <taxon>Bartonellaceae</taxon>
        <taxon>Bartonella</taxon>
    </lineage>
</organism>
<feature type="transmembrane region" description="Helical" evidence="1">
    <location>
        <begin position="37"/>
        <end position="55"/>
    </location>
</feature>
<dbReference type="AlphaFoldDB" id="A0A1R0FB89"/>
<dbReference type="Pfam" id="PF02592">
    <property type="entry name" value="Vut_1"/>
    <property type="match status" value="2"/>
</dbReference>
<comment type="similarity">
    <text evidence="1">Belongs to the vitamin uptake transporter (VUT/ECF) (TC 2.A.88) family. Q precursor transporter subfamily.</text>
</comment>
<dbReference type="GO" id="GO:0005886">
    <property type="term" value="C:plasma membrane"/>
    <property type="evidence" value="ECO:0007669"/>
    <property type="project" value="UniProtKB-SubCell"/>
</dbReference>
<dbReference type="Proteomes" id="UP000187344">
    <property type="component" value="Unassembled WGS sequence"/>
</dbReference>
<protein>
    <recommendedName>
        <fullName evidence="1">Probable queuosine precursor transporter</fullName>
        <shortName evidence="1">Q precursor transporter</shortName>
    </recommendedName>
</protein>
<sequence>MKQTRHLIFAVFAMCVAVTASNVLVQYPFHWFGLEHLLTYGAFTYPFAFLINDLTNRRYGPHAARRIVYAGFIAGLLVSWILASPRLAIASGTAFLFAQLLDILVFNPLRRKTWWIAPLAAAITGSALDTVWFFAVAFSSHFSFIDKLTGYSDSSIPTMTNLMGLEVPVWLSLSCGDFGVKLFMGLFMLLPYGAILAIFMPDIYHGKIHENGDSAV</sequence>
<evidence type="ECO:0000313" key="3">
    <source>
        <dbReference type="Proteomes" id="UP000187344"/>
    </source>
</evidence>
<feature type="transmembrane region" description="Helical" evidence="1">
    <location>
        <begin position="114"/>
        <end position="138"/>
    </location>
</feature>
<dbReference type="GO" id="GO:0022857">
    <property type="term" value="F:transmembrane transporter activity"/>
    <property type="evidence" value="ECO:0007669"/>
    <property type="project" value="UniProtKB-UniRule"/>
</dbReference>
<dbReference type="RefSeq" id="WP_075869407.1">
    <property type="nucleotide sequence ID" value="NZ_CALYQA010000002.1"/>
</dbReference>
<evidence type="ECO:0000313" key="2">
    <source>
        <dbReference type="EMBL" id="OLY44257.1"/>
    </source>
</evidence>
<dbReference type="PANTHER" id="PTHR34300">
    <property type="entry name" value="QUEUOSINE PRECURSOR TRANSPORTER-RELATED"/>
    <property type="match status" value="1"/>
</dbReference>